<dbReference type="Proteomes" id="UP000199656">
    <property type="component" value="Unassembled WGS sequence"/>
</dbReference>
<dbReference type="Gene3D" id="1.25.40.390">
    <property type="match status" value="1"/>
</dbReference>
<evidence type="ECO:0000313" key="1">
    <source>
        <dbReference type="EMBL" id="SEA46021.1"/>
    </source>
</evidence>
<protein>
    <submittedName>
        <fullName evidence="1">Starch-binding associating with outer membrane</fullName>
    </submittedName>
</protein>
<sequence length="506" mass="56026">MKYLSAKYTAAFLVAGALMTGGCTKDFNELNTPPTSVTSIDPGILLSKVEKDAAFSEGTESINIHVGSWIQYWAGGAVAPTSRYFQVSKTDNQIWAAHYTLLRNLGQIRYQELKGLENDPRGRTKLAIARILEISVWQRLTDLYGDVPFSQTTEFAGAVNNKPKYDKQEDIYKQLIADLDEAIGKLNASDASYGNADFYYKGAVDNWKKLGNSLKLRLGMRIKYAAPALAEKTVREAMAQPLLSDNRDNAAVPTFNNAQTTNANPVLQQILTGSPDLRYLASALVKTLTDKNDPRLTMIAAPTVNSQKAGTLEYKGIGVALTDEQLAGVIKDNFSTASMTTWFNQNLAAPIPAYVFTYAEVCFFQAEAALKGWGAAPADAEGFYQKGIRAAMAQQPYNITVIPQSYIDAEFSLAGLTEEQQLEKILTQKWLMLFGRDYEAYAEWRRTGYPKLTPGDNKGSTNGAIPRRAAYSTQEALLNTDNYNEAVSRMPNKDSYLSKVWWDQKK</sequence>
<reference evidence="2" key="1">
    <citation type="submission" date="2016-10" db="EMBL/GenBank/DDBJ databases">
        <authorList>
            <person name="Varghese N."/>
            <person name="Submissions S."/>
        </authorList>
    </citation>
    <scope>NUCLEOTIDE SEQUENCE [LARGE SCALE GENOMIC DNA]</scope>
    <source>
        <strain evidence="2">DSM 23920</strain>
    </source>
</reference>
<dbReference type="InterPro" id="IPR011990">
    <property type="entry name" value="TPR-like_helical_dom_sf"/>
</dbReference>
<gene>
    <name evidence="1" type="ORF">SAMN05660909_02060</name>
</gene>
<dbReference type="EMBL" id="FNRL01000007">
    <property type="protein sequence ID" value="SEA46021.1"/>
    <property type="molecule type" value="Genomic_DNA"/>
</dbReference>
<dbReference type="PROSITE" id="PS51257">
    <property type="entry name" value="PROKAR_LIPOPROTEIN"/>
    <property type="match status" value="1"/>
</dbReference>
<evidence type="ECO:0000313" key="2">
    <source>
        <dbReference type="Proteomes" id="UP000199656"/>
    </source>
</evidence>
<dbReference type="OrthoDB" id="9766256at2"/>
<dbReference type="STRING" id="408074.SAMN05660909_02060"/>
<proteinExistence type="predicted"/>
<dbReference type="InterPro" id="IPR041662">
    <property type="entry name" value="SusD-like_2"/>
</dbReference>
<dbReference type="Pfam" id="PF12771">
    <property type="entry name" value="SusD-like_2"/>
    <property type="match status" value="1"/>
</dbReference>
<organism evidence="1 2">
    <name type="scientific">Chitinophaga terrae</name>
    <name type="common">ex Kim and Jung 2007</name>
    <dbReference type="NCBI Taxonomy" id="408074"/>
    <lineage>
        <taxon>Bacteria</taxon>
        <taxon>Pseudomonadati</taxon>
        <taxon>Bacteroidota</taxon>
        <taxon>Chitinophagia</taxon>
        <taxon>Chitinophagales</taxon>
        <taxon>Chitinophagaceae</taxon>
        <taxon>Chitinophaga</taxon>
    </lineage>
</organism>
<accession>A0A1H4BD11</accession>
<dbReference type="SUPFAM" id="SSF48452">
    <property type="entry name" value="TPR-like"/>
    <property type="match status" value="1"/>
</dbReference>
<name>A0A1H4BD11_9BACT</name>
<keyword evidence="2" id="KW-1185">Reference proteome</keyword>
<dbReference type="RefSeq" id="WP_089761267.1">
    <property type="nucleotide sequence ID" value="NZ_BKAT01000037.1"/>
</dbReference>
<dbReference type="AlphaFoldDB" id="A0A1H4BD11"/>